<dbReference type="InterPro" id="IPR014762">
    <property type="entry name" value="DNA_mismatch_repair_CS"/>
</dbReference>
<dbReference type="InterPro" id="IPR042120">
    <property type="entry name" value="MutL_C_dimsub"/>
</dbReference>
<dbReference type="Pfam" id="PF01119">
    <property type="entry name" value="DNA_mis_repair"/>
    <property type="match status" value="1"/>
</dbReference>
<dbReference type="InterPro" id="IPR020667">
    <property type="entry name" value="DNA_mismatch_repair_MutL"/>
</dbReference>
<dbReference type="InterPro" id="IPR037198">
    <property type="entry name" value="MutL_C_sf"/>
</dbReference>
<dbReference type="GO" id="GO:0030983">
    <property type="term" value="F:mismatched DNA binding"/>
    <property type="evidence" value="ECO:0007669"/>
    <property type="project" value="InterPro"/>
</dbReference>
<protein>
    <recommendedName>
        <fullName evidence="2 5">DNA mismatch repair protein MutL</fullName>
    </recommendedName>
</protein>
<dbReference type="InterPro" id="IPR002099">
    <property type="entry name" value="MutL/Mlh/PMS"/>
</dbReference>
<comment type="similarity">
    <text evidence="1 5">Belongs to the DNA mismatch repair MutL/HexB family.</text>
</comment>
<dbReference type="Gene3D" id="3.30.1370.100">
    <property type="entry name" value="MutL, C-terminal domain, regulatory subdomain"/>
    <property type="match status" value="1"/>
</dbReference>
<dbReference type="Pfam" id="PF13589">
    <property type="entry name" value="HATPase_c_3"/>
    <property type="match status" value="1"/>
</dbReference>
<dbReference type="Proteomes" id="UP001234916">
    <property type="component" value="Chromosome"/>
</dbReference>
<dbReference type="GO" id="GO:0140664">
    <property type="term" value="F:ATP-dependent DNA damage sensor activity"/>
    <property type="evidence" value="ECO:0007669"/>
    <property type="project" value="InterPro"/>
</dbReference>
<dbReference type="SMART" id="SM00853">
    <property type="entry name" value="MutL_C"/>
    <property type="match status" value="1"/>
</dbReference>
<evidence type="ECO:0000256" key="3">
    <source>
        <dbReference type="ARBA" id="ARBA00022763"/>
    </source>
</evidence>
<dbReference type="GO" id="GO:0005524">
    <property type="term" value="F:ATP binding"/>
    <property type="evidence" value="ECO:0007669"/>
    <property type="project" value="InterPro"/>
</dbReference>
<dbReference type="NCBIfam" id="TIGR00585">
    <property type="entry name" value="mutl"/>
    <property type="match status" value="1"/>
</dbReference>
<dbReference type="SUPFAM" id="SSF55874">
    <property type="entry name" value="ATPase domain of HSP90 chaperone/DNA topoisomerase II/histidine kinase"/>
    <property type="match status" value="1"/>
</dbReference>
<evidence type="ECO:0000259" key="6">
    <source>
        <dbReference type="SMART" id="SM00853"/>
    </source>
</evidence>
<dbReference type="GO" id="GO:0032300">
    <property type="term" value="C:mismatch repair complex"/>
    <property type="evidence" value="ECO:0007669"/>
    <property type="project" value="InterPro"/>
</dbReference>
<dbReference type="CDD" id="cd16926">
    <property type="entry name" value="HATPase_MutL-MLH-PMS-like"/>
    <property type="match status" value="1"/>
</dbReference>
<keyword evidence="3 5" id="KW-0227">DNA damage</keyword>
<feature type="domain" description="MutL C-terminal dimerisation" evidence="6">
    <location>
        <begin position="374"/>
        <end position="517"/>
    </location>
</feature>
<feature type="domain" description="DNA mismatch repair protein S5" evidence="7">
    <location>
        <begin position="204"/>
        <end position="322"/>
    </location>
</feature>
<organism evidence="8">
    <name type="scientific">Candidatus Nitricoxidivorans perseverans</name>
    <dbReference type="NCBI Taxonomy" id="2975601"/>
    <lineage>
        <taxon>Bacteria</taxon>
        <taxon>Pseudomonadati</taxon>
        <taxon>Pseudomonadota</taxon>
        <taxon>Betaproteobacteria</taxon>
        <taxon>Nitrosomonadales</taxon>
        <taxon>Sterolibacteriaceae</taxon>
        <taxon>Candidatus Nitricoxidivorans</taxon>
    </lineage>
</organism>
<dbReference type="InterPro" id="IPR014790">
    <property type="entry name" value="MutL_C"/>
</dbReference>
<dbReference type="Gene3D" id="3.30.230.10">
    <property type="match status" value="1"/>
</dbReference>
<sequence length="561" mass="60714">MTRIHPLPDLLISQIAAGEVVERPASVLKELLENSLDAGATRIDVQLEEGGVRLIRVADDGAGIEPDDLPLALARHATSKIANLDDLERVASYGFRGEALASIASVARTTLTSRREGGGHAWKLSGGDAPSPAALERGTVVEVADLYFNTPARRKFLKSEATEFAHCDEVLRRMALARPDVAFSLAHNRAMRRRLAAADFSRRARDLLCDDFPAHARTVDAGAGALRLTGLAALPAWSRASRDEQFFFVNGRFVRDRLLAHAVREAYADILHGARHPAYVLFLSLDPAAVDVNVHPAKTEVRFRDSRGVHQFVFHALTRTLAQPIAHAVAPVPAPAFVPSRQQSFAVEEPRAVAYLDFARQTFAETSAPPLGYALAQLHSLYILAQNEAGLVLVDQHAAHERILYEKLKAALDAGPPPVQALLVPALIEASEKEMATAEEQAGALAQLGFALAPAGPRELAVRAVPALLAGGDVAALARALLADLAEHPASRVVEARRNELLATMACHGAVRGRRPMSIAEMNALLRQMEETECADQCNHGRPTWVQLPLADLDRLFLRGR</sequence>
<dbReference type="Gene3D" id="3.30.1540.20">
    <property type="entry name" value="MutL, C-terminal domain, dimerisation subdomain"/>
    <property type="match status" value="1"/>
</dbReference>
<dbReference type="InterPro" id="IPR014721">
    <property type="entry name" value="Ribsml_uS5_D2-typ_fold_subgr"/>
</dbReference>
<dbReference type="InterPro" id="IPR020568">
    <property type="entry name" value="Ribosomal_Su5_D2-typ_SF"/>
</dbReference>
<dbReference type="SUPFAM" id="SSF118116">
    <property type="entry name" value="DNA mismatch repair protein MutL"/>
    <property type="match status" value="1"/>
</dbReference>
<dbReference type="GO" id="GO:0016887">
    <property type="term" value="F:ATP hydrolysis activity"/>
    <property type="evidence" value="ECO:0007669"/>
    <property type="project" value="InterPro"/>
</dbReference>
<dbReference type="GO" id="GO:0006298">
    <property type="term" value="P:mismatch repair"/>
    <property type="evidence" value="ECO:0007669"/>
    <property type="project" value="UniProtKB-UniRule"/>
</dbReference>
<dbReference type="HAMAP" id="MF_00149">
    <property type="entry name" value="DNA_mis_repair"/>
    <property type="match status" value="1"/>
</dbReference>
<accession>A0AA49IZD8</accession>
<evidence type="ECO:0000256" key="1">
    <source>
        <dbReference type="ARBA" id="ARBA00006082"/>
    </source>
</evidence>
<dbReference type="InterPro" id="IPR038973">
    <property type="entry name" value="MutL/Mlh/Pms-like"/>
</dbReference>
<dbReference type="SUPFAM" id="SSF54211">
    <property type="entry name" value="Ribosomal protein S5 domain 2-like"/>
    <property type="match status" value="1"/>
</dbReference>
<dbReference type="Gene3D" id="3.30.565.10">
    <property type="entry name" value="Histidine kinase-like ATPase, C-terminal domain"/>
    <property type="match status" value="1"/>
</dbReference>
<keyword evidence="8" id="KW-0255">Endonuclease</keyword>
<keyword evidence="8" id="KW-0378">Hydrolase</keyword>
<proteinExistence type="inferred from homology"/>
<evidence type="ECO:0000256" key="4">
    <source>
        <dbReference type="ARBA" id="ARBA00023204"/>
    </source>
</evidence>
<dbReference type="GO" id="GO:0004519">
    <property type="term" value="F:endonuclease activity"/>
    <property type="evidence" value="ECO:0007669"/>
    <property type="project" value="UniProtKB-KW"/>
</dbReference>
<evidence type="ECO:0000256" key="2">
    <source>
        <dbReference type="ARBA" id="ARBA00021975"/>
    </source>
</evidence>
<dbReference type="PANTHER" id="PTHR10073">
    <property type="entry name" value="DNA MISMATCH REPAIR PROTEIN MLH, PMS, MUTL"/>
    <property type="match status" value="1"/>
</dbReference>
<keyword evidence="8" id="KW-0540">Nuclease</keyword>
<gene>
    <name evidence="5 8" type="primary">mutL</name>
    <name evidence="8" type="ORF">OHM77_05805</name>
</gene>
<dbReference type="PROSITE" id="PS00058">
    <property type="entry name" value="DNA_MISMATCH_REPAIR_1"/>
    <property type="match status" value="1"/>
</dbReference>
<name>A0AA49IZD8_9PROT</name>
<dbReference type="InterPro" id="IPR013507">
    <property type="entry name" value="DNA_mismatch_S5_2-like"/>
</dbReference>
<dbReference type="KEGG" id="npv:OHM77_05805"/>
<reference evidence="8" key="1">
    <citation type="journal article" date="2023" name="Nat. Microbiol.">
        <title>Enrichment and characterization of a nitric oxide-reducing microbial community in a continuous bioreactor.</title>
        <authorList>
            <person name="Garrido-Amador P."/>
            <person name="Stortenbeker N."/>
            <person name="Wessels H.J.C.T."/>
            <person name="Speth D.R."/>
            <person name="Garcia-Heredia I."/>
            <person name="Kartal B."/>
        </authorList>
    </citation>
    <scope>NUCLEOTIDE SEQUENCE</scope>
    <source>
        <strain evidence="8">MAG1</strain>
    </source>
</reference>
<dbReference type="EMBL" id="CP107246">
    <property type="protein sequence ID" value="WIM06778.1"/>
    <property type="molecule type" value="Genomic_DNA"/>
</dbReference>
<keyword evidence="4 5" id="KW-0234">DNA repair</keyword>
<dbReference type="Pfam" id="PF08676">
    <property type="entry name" value="MutL_C"/>
    <property type="match status" value="1"/>
</dbReference>
<evidence type="ECO:0000256" key="5">
    <source>
        <dbReference type="HAMAP-Rule" id="MF_00149"/>
    </source>
</evidence>
<comment type="function">
    <text evidence="5">This protein is involved in the repair of mismatches in DNA. It is required for dam-dependent methyl-directed DNA mismatch repair. May act as a 'molecular matchmaker', a protein that promotes the formation of a stable complex between two or more DNA-binding proteins in an ATP-dependent manner without itself being part of a final effector complex.</text>
</comment>
<dbReference type="CDD" id="cd03482">
    <property type="entry name" value="MutL_Trans_MutL"/>
    <property type="match status" value="1"/>
</dbReference>
<dbReference type="PANTHER" id="PTHR10073:SF12">
    <property type="entry name" value="DNA MISMATCH REPAIR PROTEIN MLH1"/>
    <property type="match status" value="1"/>
</dbReference>
<dbReference type="InterPro" id="IPR036890">
    <property type="entry name" value="HATPase_C_sf"/>
</dbReference>
<dbReference type="FunFam" id="3.30.565.10:FF:000003">
    <property type="entry name" value="DNA mismatch repair endonuclease MutL"/>
    <property type="match status" value="1"/>
</dbReference>
<evidence type="ECO:0000259" key="7">
    <source>
        <dbReference type="SMART" id="SM01340"/>
    </source>
</evidence>
<evidence type="ECO:0000313" key="8">
    <source>
        <dbReference type="EMBL" id="WIM06778.1"/>
    </source>
</evidence>
<dbReference type="InterPro" id="IPR042121">
    <property type="entry name" value="MutL_C_regsub"/>
</dbReference>
<dbReference type="AlphaFoldDB" id="A0AA49IZD8"/>
<dbReference type="SMART" id="SM01340">
    <property type="entry name" value="DNA_mis_repair"/>
    <property type="match status" value="1"/>
</dbReference>